<comment type="caution">
    <text evidence="5">The sequence shown here is derived from an EMBL/GenBank/DDBJ whole genome shotgun (WGS) entry which is preliminary data.</text>
</comment>
<evidence type="ECO:0000313" key="5">
    <source>
        <dbReference type="EMBL" id="KAK8955780.1"/>
    </source>
</evidence>
<dbReference type="SUPFAM" id="SSF54001">
    <property type="entry name" value="Cysteine proteinases"/>
    <property type="match status" value="1"/>
</dbReference>
<dbReference type="InterPro" id="IPR003653">
    <property type="entry name" value="Peptidase_C48_C"/>
</dbReference>
<keyword evidence="2 5" id="KW-0645">Protease</keyword>
<proteinExistence type="inferred from homology"/>
<protein>
    <submittedName>
        <fullName evidence="5">Ubiquitin-like-specific protease ESD4</fullName>
    </submittedName>
</protein>
<evidence type="ECO:0000313" key="6">
    <source>
        <dbReference type="Proteomes" id="UP001412067"/>
    </source>
</evidence>
<dbReference type="GO" id="GO:0008233">
    <property type="term" value="F:peptidase activity"/>
    <property type="evidence" value="ECO:0007669"/>
    <property type="project" value="UniProtKB-KW"/>
</dbReference>
<feature type="domain" description="Ubiquitin-like protease family profile" evidence="4">
    <location>
        <begin position="102"/>
        <end position="180"/>
    </location>
</feature>
<evidence type="ECO:0000256" key="2">
    <source>
        <dbReference type="ARBA" id="ARBA00022670"/>
    </source>
</evidence>
<name>A0ABR2M1B4_9ASPA</name>
<keyword evidence="3" id="KW-0378">Hydrolase</keyword>
<keyword evidence="6" id="KW-1185">Reference proteome</keyword>
<dbReference type="Gene3D" id="3.40.395.10">
    <property type="entry name" value="Adenoviral Proteinase, Chain A"/>
    <property type="match status" value="1"/>
</dbReference>
<dbReference type="GO" id="GO:0006508">
    <property type="term" value="P:proteolysis"/>
    <property type="evidence" value="ECO:0007669"/>
    <property type="project" value="UniProtKB-KW"/>
</dbReference>
<gene>
    <name evidence="5" type="primary">ESD4</name>
    <name evidence="5" type="ORF">KSP40_PGU005999</name>
</gene>
<organism evidence="5 6">
    <name type="scientific">Platanthera guangdongensis</name>
    <dbReference type="NCBI Taxonomy" id="2320717"/>
    <lineage>
        <taxon>Eukaryota</taxon>
        <taxon>Viridiplantae</taxon>
        <taxon>Streptophyta</taxon>
        <taxon>Embryophyta</taxon>
        <taxon>Tracheophyta</taxon>
        <taxon>Spermatophyta</taxon>
        <taxon>Magnoliopsida</taxon>
        <taxon>Liliopsida</taxon>
        <taxon>Asparagales</taxon>
        <taxon>Orchidaceae</taxon>
        <taxon>Orchidoideae</taxon>
        <taxon>Orchideae</taxon>
        <taxon>Orchidinae</taxon>
        <taxon>Platanthera</taxon>
    </lineage>
</organism>
<accession>A0ABR2M1B4</accession>
<evidence type="ECO:0000256" key="3">
    <source>
        <dbReference type="ARBA" id="ARBA00022801"/>
    </source>
</evidence>
<sequence>MEDVTEDEKELFSVIDNPISSQVPKGKRSKRAGLLPLPLVQKRNYIAFTGWNIVAFRDSMEDLLSTGYIGDCHVDAWAKILEIRSEKDDKLCRPFLYVSANLWIRVLQKATNKRTNYNFNQWSLVLVKNLPRQINSYECGIYVIKYMEHILQPGVLDWKSCHDWAEKMPLFRAEIAYEIFKTFLIDDDV</sequence>
<evidence type="ECO:0000259" key="4">
    <source>
        <dbReference type="Pfam" id="PF02902"/>
    </source>
</evidence>
<evidence type="ECO:0000256" key="1">
    <source>
        <dbReference type="ARBA" id="ARBA00005234"/>
    </source>
</evidence>
<dbReference type="Proteomes" id="UP001412067">
    <property type="component" value="Unassembled WGS sequence"/>
</dbReference>
<reference evidence="5 6" key="1">
    <citation type="journal article" date="2022" name="Nat. Plants">
        <title>Genomes of leafy and leafless Platanthera orchids illuminate the evolution of mycoheterotrophy.</title>
        <authorList>
            <person name="Li M.H."/>
            <person name="Liu K.W."/>
            <person name="Li Z."/>
            <person name="Lu H.C."/>
            <person name="Ye Q.L."/>
            <person name="Zhang D."/>
            <person name="Wang J.Y."/>
            <person name="Li Y.F."/>
            <person name="Zhong Z.M."/>
            <person name="Liu X."/>
            <person name="Yu X."/>
            <person name="Liu D.K."/>
            <person name="Tu X.D."/>
            <person name="Liu B."/>
            <person name="Hao Y."/>
            <person name="Liao X.Y."/>
            <person name="Jiang Y.T."/>
            <person name="Sun W.H."/>
            <person name="Chen J."/>
            <person name="Chen Y.Q."/>
            <person name="Ai Y."/>
            <person name="Zhai J.W."/>
            <person name="Wu S.S."/>
            <person name="Zhou Z."/>
            <person name="Hsiao Y.Y."/>
            <person name="Wu W.L."/>
            <person name="Chen Y.Y."/>
            <person name="Lin Y.F."/>
            <person name="Hsu J.L."/>
            <person name="Li C.Y."/>
            <person name="Wang Z.W."/>
            <person name="Zhao X."/>
            <person name="Zhong W.Y."/>
            <person name="Ma X.K."/>
            <person name="Ma L."/>
            <person name="Huang J."/>
            <person name="Chen G.Z."/>
            <person name="Huang M.Z."/>
            <person name="Huang L."/>
            <person name="Peng D.H."/>
            <person name="Luo Y.B."/>
            <person name="Zou S.Q."/>
            <person name="Chen S.P."/>
            <person name="Lan S."/>
            <person name="Tsai W.C."/>
            <person name="Van de Peer Y."/>
            <person name="Liu Z.J."/>
        </authorList>
    </citation>
    <scope>NUCLEOTIDE SEQUENCE [LARGE SCALE GENOMIC DNA]</scope>
    <source>
        <strain evidence="5">Lor288</strain>
    </source>
</reference>
<comment type="similarity">
    <text evidence="1">Belongs to the peptidase C48 family.</text>
</comment>
<dbReference type="Pfam" id="PF02902">
    <property type="entry name" value="Peptidase_C48"/>
    <property type="match status" value="1"/>
</dbReference>
<dbReference type="InterPro" id="IPR038765">
    <property type="entry name" value="Papain-like_cys_pep_sf"/>
</dbReference>
<dbReference type="EMBL" id="JBBWWR010000013">
    <property type="protein sequence ID" value="KAK8955780.1"/>
    <property type="molecule type" value="Genomic_DNA"/>
</dbReference>